<dbReference type="AlphaFoldDB" id="X1EBA7"/>
<evidence type="ECO:0008006" key="2">
    <source>
        <dbReference type="Google" id="ProtNLM"/>
    </source>
</evidence>
<evidence type="ECO:0000313" key="1">
    <source>
        <dbReference type="EMBL" id="GAH17650.1"/>
    </source>
</evidence>
<organism evidence="1">
    <name type="scientific">marine sediment metagenome</name>
    <dbReference type="NCBI Taxonomy" id="412755"/>
    <lineage>
        <taxon>unclassified sequences</taxon>
        <taxon>metagenomes</taxon>
        <taxon>ecological metagenomes</taxon>
    </lineage>
</organism>
<feature type="non-terminal residue" evidence="1">
    <location>
        <position position="197"/>
    </location>
</feature>
<accession>X1EBA7</accession>
<reference evidence="1" key="1">
    <citation type="journal article" date="2014" name="Front. Microbiol.">
        <title>High frequency of phylogenetically diverse reductive dehalogenase-homologous genes in deep subseafloor sedimentary metagenomes.</title>
        <authorList>
            <person name="Kawai M."/>
            <person name="Futagami T."/>
            <person name="Toyoda A."/>
            <person name="Takaki Y."/>
            <person name="Nishi S."/>
            <person name="Hori S."/>
            <person name="Arai W."/>
            <person name="Tsubouchi T."/>
            <person name="Morono Y."/>
            <person name="Uchiyama I."/>
            <person name="Ito T."/>
            <person name="Fujiyama A."/>
            <person name="Inagaki F."/>
            <person name="Takami H."/>
        </authorList>
    </citation>
    <scope>NUCLEOTIDE SEQUENCE</scope>
    <source>
        <strain evidence="1">Expedition CK06-06</strain>
    </source>
</reference>
<proteinExistence type="predicted"/>
<name>X1EBA7_9ZZZZ</name>
<comment type="caution">
    <text evidence="1">The sequence shown here is derived from an EMBL/GenBank/DDBJ whole genome shotgun (WGS) entry which is preliminary data.</text>
</comment>
<protein>
    <recommendedName>
        <fullName evidence="2">Peptidase MA-like domain-containing protein</fullName>
    </recommendedName>
</protein>
<sequence length="197" mass="23022">MKRLVTLLAAFWILASVSASQAQIYFGKNKVQYTKFDWQILTTDHFQIYFYPEERWLAEVAAHSAEESYQDLRVKFRHHIFSKVPIIVYSAANYFSQTNVTTSLLPEAVAGFTEFYKGRVVLPFTGSYADFTRVLKHELVHVFTFSKLDYALRTHHRIDGVPPPLWFTEGLAEHWSRKWGSEADLILRQMVLENRLI</sequence>
<gene>
    <name evidence="1" type="ORF">S01H4_57087</name>
</gene>
<dbReference type="EMBL" id="BART01033167">
    <property type="protein sequence ID" value="GAH17650.1"/>
    <property type="molecule type" value="Genomic_DNA"/>
</dbReference>